<dbReference type="RefSeq" id="WP_084660586.1">
    <property type="nucleotide sequence ID" value="NZ_FRAU01000008.1"/>
</dbReference>
<dbReference type="FunFam" id="3.40.930.10:FF:000009">
    <property type="entry name" value="PTS system, fructose specific IIABC component"/>
    <property type="match status" value="1"/>
</dbReference>
<evidence type="ECO:0000313" key="5">
    <source>
        <dbReference type="EMBL" id="SHK90477.1"/>
    </source>
</evidence>
<dbReference type="InterPro" id="IPR002178">
    <property type="entry name" value="PTS_EIIA_type-2_dom"/>
</dbReference>
<evidence type="ECO:0000313" key="6">
    <source>
        <dbReference type="Proteomes" id="UP000185812"/>
    </source>
</evidence>
<name>A0A1M6W9V1_9BACT</name>
<dbReference type="STRING" id="633813.SAMN04488087_2246"/>
<sequence>MIGFRKHRRAGEKATPAPADPRPEPAMQTSTSQLHQLLAPETIRVGLPGHTKEEVLNRLIDLLRGHPAVRDLEAVRQAVLARERMMSTGVGKGLGLPHAKTPAVSATVAAFAITAEPVEFDAIDQQPVRLLFLLVGPEAAKSQHIKLLSRISRLMNRDGFRARLLKAHTPEEVLQLFEEGESQLVDQ</sequence>
<gene>
    <name evidence="5" type="ORF">SAMN04488087_2246</name>
</gene>
<dbReference type="AlphaFoldDB" id="A0A1M6W9V1"/>
<feature type="region of interest" description="Disordered" evidence="3">
    <location>
        <begin position="1"/>
        <end position="32"/>
    </location>
</feature>
<dbReference type="GO" id="GO:0016740">
    <property type="term" value="F:transferase activity"/>
    <property type="evidence" value="ECO:0007669"/>
    <property type="project" value="UniProtKB-KW"/>
</dbReference>
<dbReference type="GO" id="GO:0030295">
    <property type="term" value="F:protein kinase activator activity"/>
    <property type="evidence" value="ECO:0007669"/>
    <property type="project" value="TreeGrafter"/>
</dbReference>
<dbReference type="GO" id="GO:0005737">
    <property type="term" value="C:cytoplasm"/>
    <property type="evidence" value="ECO:0007669"/>
    <property type="project" value="UniProtKB-SubCell"/>
</dbReference>
<dbReference type="PANTHER" id="PTHR47738">
    <property type="entry name" value="PTS SYSTEM FRUCTOSE-LIKE EIIA COMPONENT-RELATED"/>
    <property type="match status" value="1"/>
</dbReference>
<comment type="subcellular location">
    <subcellularLocation>
        <location evidence="1">Cytoplasm</location>
    </subcellularLocation>
</comment>
<dbReference type="Pfam" id="PF00359">
    <property type="entry name" value="PTS_EIIA_2"/>
    <property type="match status" value="1"/>
</dbReference>
<organism evidence="5 6">
    <name type="scientific">Rhodothermus profundi</name>
    <dbReference type="NCBI Taxonomy" id="633813"/>
    <lineage>
        <taxon>Bacteria</taxon>
        <taxon>Pseudomonadati</taxon>
        <taxon>Rhodothermota</taxon>
        <taxon>Rhodothermia</taxon>
        <taxon>Rhodothermales</taxon>
        <taxon>Rhodothermaceae</taxon>
        <taxon>Rhodothermus</taxon>
    </lineage>
</organism>
<feature type="domain" description="PTS EIIA type-2" evidence="4">
    <location>
        <begin position="36"/>
        <end position="180"/>
    </location>
</feature>
<evidence type="ECO:0000256" key="3">
    <source>
        <dbReference type="SAM" id="MobiDB-lite"/>
    </source>
</evidence>
<accession>A0A1M6W9V1</accession>
<dbReference type="InterPro" id="IPR051541">
    <property type="entry name" value="PTS_SugarTrans_NitroReg"/>
</dbReference>
<dbReference type="InterPro" id="IPR016152">
    <property type="entry name" value="PTrfase/Anion_transptr"/>
</dbReference>
<keyword evidence="2" id="KW-0808">Transferase</keyword>
<evidence type="ECO:0000256" key="2">
    <source>
        <dbReference type="ARBA" id="ARBA00022679"/>
    </source>
</evidence>
<protein>
    <submittedName>
        <fullName evidence="5">PTS system IIA component, Fru family</fullName>
    </submittedName>
</protein>
<dbReference type="OrthoDB" id="95460at2"/>
<proteinExistence type="predicted"/>
<dbReference type="EMBL" id="FRAU01000008">
    <property type="protein sequence ID" value="SHK90477.1"/>
    <property type="molecule type" value="Genomic_DNA"/>
</dbReference>
<reference evidence="6" key="1">
    <citation type="submission" date="2016-11" db="EMBL/GenBank/DDBJ databases">
        <authorList>
            <person name="Varghese N."/>
            <person name="Submissions S."/>
        </authorList>
    </citation>
    <scope>NUCLEOTIDE SEQUENCE [LARGE SCALE GENOMIC DNA]</scope>
    <source>
        <strain evidence="6">DSM 22212</strain>
    </source>
</reference>
<evidence type="ECO:0000256" key="1">
    <source>
        <dbReference type="ARBA" id="ARBA00004496"/>
    </source>
</evidence>
<dbReference type="PANTHER" id="PTHR47738:SF1">
    <property type="entry name" value="NITROGEN REGULATORY PROTEIN"/>
    <property type="match status" value="1"/>
</dbReference>
<evidence type="ECO:0000259" key="4">
    <source>
        <dbReference type="PROSITE" id="PS51094"/>
    </source>
</evidence>
<dbReference type="Gene3D" id="3.40.930.10">
    <property type="entry name" value="Mannitol-specific EII, Chain A"/>
    <property type="match status" value="1"/>
</dbReference>
<dbReference type="Proteomes" id="UP000185812">
    <property type="component" value="Unassembled WGS sequence"/>
</dbReference>
<feature type="compositionally biased region" description="Basic residues" evidence="3">
    <location>
        <begin position="1"/>
        <end position="10"/>
    </location>
</feature>
<dbReference type="SUPFAM" id="SSF55804">
    <property type="entry name" value="Phoshotransferase/anion transport protein"/>
    <property type="match status" value="1"/>
</dbReference>
<dbReference type="CDD" id="cd00211">
    <property type="entry name" value="PTS_IIA_fru"/>
    <property type="match status" value="1"/>
</dbReference>
<keyword evidence="6" id="KW-1185">Reference proteome</keyword>
<dbReference type="PROSITE" id="PS51094">
    <property type="entry name" value="PTS_EIIA_TYPE_2"/>
    <property type="match status" value="1"/>
</dbReference>